<evidence type="ECO:0000313" key="2">
    <source>
        <dbReference type="EMBL" id="GGH35091.1"/>
    </source>
</evidence>
<dbReference type="EMBL" id="BMFT01000003">
    <property type="protein sequence ID" value="GGH35091.1"/>
    <property type="molecule type" value="Genomic_DNA"/>
</dbReference>
<keyword evidence="3" id="KW-1185">Reference proteome</keyword>
<evidence type="ECO:0000313" key="3">
    <source>
        <dbReference type="Proteomes" id="UP000659344"/>
    </source>
</evidence>
<organism evidence="2 3">
    <name type="scientific">Paenibacillus segetis</name>
    <dbReference type="NCBI Taxonomy" id="1325360"/>
    <lineage>
        <taxon>Bacteria</taxon>
        <taxon>Bacillati</taxon>
        <taxon>Bacillota</taxon>
        <taxon>Bacilli</taxon>
        <taxon>Bacillales</taxon>
        <taxon>Paenibacillaceae</taxon>
        <taxon>Paenibacillus</taxon>
    </lineage>
</organism>
<protein>
    <recommendedName>
        <fullName evidence="1">Beta-xylosidase C-terminal Concanavalin A-like domain-containing protein</fullName>
    </recommendedName>
</protein>
<comment type="caution">
    <text evidence="2">The sequence shown here is derived from an EMBL/GenBank/DDBJ whole genome shotgun (WGS) entry which is preliminary data.</text>
</comment>
<proteinExistence type="predicted"/>
<dbReference type="Gene3D" id="2.60.120.200">
    <property type="match status" value="1"/>
</dbReference>
<dbReference type="Proteomes" id="UP000659344">
    <property type="component" value="Unassembled WGS sequence"/>
</dbReference>
<sequence length="58" mass="6567">MREEIADAEVSFGDAKRCKLKVHIQAEHASFQYSVDSEGWQPFGPKLDISDLSESLNR</sequence>
<dbReference type="Pfam" id="PF17851">
    <property type="entry name" value="GH43_C2"/>
    <property type="match status" value="1"/>
</dbReference>
<feature type="domain" description="Beta-xylosidase C-terminal Concanavalin A-like" evidence="1">
    <location>
        <begin position="3"/>
        <end position="55"/>
    </location>
</feature>
<evidence type="ECO:0000259" key="1">
    <source>
        <dbReference type="Pfam" id="PF17851"/>
    </source>
</evidence>
<gene>
    <name evidence="2" type="ORF">GCM10008013_41190</name>
</gene>
<reference evidence="3" key="1">
    <citation type="journal article" date="2019" name="Int. J. Syst. Evol. Microbiol.">
        <title>The Global Catalogue of Microorganisms (GCM) 10K type strain sequencing project: providing services to taxonomists for standard genome sequencing and annotation.</title>
        <authorList>
            <consortium name="The Broad Institute Genomics Platform"/>
            <consortium name="The Broad Institute Genome Sequencing Center for Infectious Disease"/>
            <person name="Wu L."/>
            <person name="Ma J."/>
        </authorList>
    </citation>
    <scope>NUCLEOTIDE SEQUENCE [LARGE SCALE GENOMIC DNA]</scope>
    <source>
        <strain evidence="3">CGMCC 1.12769</strain>
    </source>
</reference>
<name>A0ABQ1YSQ4_9BACL</name>
<accession>A0ABQ1YSQ4</accession>
<dbReference type="InterPro" id="IPR041542">
    <property type="entry name" value="GH43_C2"/>
</dbReference>